<feature type="chain" id="PRO_5045080406" description="Alpha-1,3-glucosyltransferase" evidence="11">
    <location>
        <begin position="23"/>
        <end position="489"/>
    </location>
</feature>
<evidence type="ECO:0000256" key="8">
    <source>
        <dbReference type="ARBA" id="ARBA00022989"/>
    </source>
</evidence>
<dbReference type="InterPro" id="IPR004856">
    <property type="entry name" value="Glyco_trans_ALG6/ALG8"/>
</dbReference>
<evidence type="ECO:0000256" key="3">
    <source>
        <dbReference type="ARBA" id="ARBA00008715"/>
    </source>
</evidence>
<evidence type="ECO:0000256" key="6">
    <source>
        <dbReference type="ARBA" id="ARBA00022692"/>
    </source>
</evidence>
<organism evidence="12 13">
    <name type="scientific">Nicrophorus vespilloides</name>
    <name type="common">Boreal carrion beetle</name>
    <dbReference type="NCBI Taxonomy" id="110193"/>
    <lineage>
        <taxon>Eukaryota</taxon>
        <taxon>Metazoa</taxon>
        <taxon>Ecdysozoa</taxon>
        <taxon>Arthropoda</taxon>
        <taxon>Hexapoda</taxon>
        <taxon>Insecta</taxon>
        <taxon>Pterygota</taxon>
        <taxon>Neoptera</taxon>
        <taxon>Endopterygota</taxon>
        <taxon>Coleoptera</taxon>
        <taxon>Polyphaga</taxon>
        <taxon>Staphyliniformia</taxon>
        <taxon>Silphidae</taxon>
        <taxon>Nicrophorinae</taxon>
        <taxon>Nicrophorus</taxon>
    </lineage>
</organism>
<feature type="transmembrane region" description="Helical" evidence="10">
    <location>
        <begin position="432"/>
        <end position="452"/>
    </location>
</feature>
<sequence length="489" mass="56625">MIWTFSLLISCIKLLLLPAYRSTDFEVHRNWLAITHSLPLSQWYFEDTSEWTLDYPPLFAWFEYILSQIAQFFDHRMLNLDNFNHASFETILFQKLSVIVTDFIYIYGTYECSKALPKGKRSEIILPILLIGNVGLLMVDHIHFQYNGFLYGVFLISISHIIQGRILHGAFWFSILLNLKHIYLYVAPAFFIYLLRICFDTKSIRNFLRLAFIVITTFIVAYLPFIDHMDQILRRLFPFQRGLCHAYWAPNFWALYTGVDKFVIVIAARLGIRHISTAATMTGGLVQESAHVILPNITPKLTFALILITMIPALVKLWSSGAKPSQFLRCIVLCALTSFMFGWHVHEKAILMVIIPLSILAVMEPADANVFLILSTVGHYSLFPLLFPDNLMLVKLLFLLIYCCYAFYSLNSIYPFQFCKFSIPLLSNSESTYVLGLAPLFLYTEVLFRFTAVSITLPFLPLMMTSIYCALGVSYCWFKYYTYFMRCKT</sequence>
<evidence type="ECO:0000313" key="13">
    <source>
        <dbReference type="RefSeq" id="XP_017773457.1"/>
    </source>
</evidence>
<keyword evidence="11" id="KW-0732">Signal</keyword>
<dbReference type="PANTHER" id="PTHR12413">
    <property type="entry name" value="DOLICHYL GLYCOSYLTRANSFERASE"/>
    <property type="match status" value="1"/>
</dbReference>
<evidence type="ECO:0000256" key="11">
    <source>
        <dbReference type="SAM" id="SignalP"/>
    </source>
</evidence>
<keyword evidence="5 10" id="KW-0808">Transferase</keyword>
<dbReference type="Pfam" id="PF03155">
    <property type="entry name" value="Alg6_Alg8"/>
    <property type="match status" value="1"/>
</dbReference>
<evidence type="ECO:0000256" key="2">
    <source>
        <dbReference type="ARBA" id="ARBA00004922"/>
    </source>
</evidence>
<evidence type="ECO:0000256" key="10">
    <source>
        <dbReference type="RuleBase" id="RU363110"/>
    </source>
</evidence>
<dbReference type="EC" id="2.4.1.-" evidence="10"/>
<evidence type="ECO:0000313" key="12">
    <source>
        <dbReference type="Proteomes" id="UP000695000"/>
    </source>
</evidence>
<evidence type="ECO:0000256" key="1">
    <source>
        <dbReference type="ARBA" id="ARBA00004477"/>
    </source>
</evidence>
<reference evidence="13" key="1">
    <citation type="submission" date="2025-08" db="UniProtKB">
        <authorList>
            <consortium name="RefSeq"/>
        </authorList>
    </citation>
    <scope>IDENTIFICATION</scope>
    <source>
        <tissue evidence="13">Whole Larva</tissue>
    </source>
</reference>
<proteinExistence type="inferred from homology"/>
<protein>
    <recommendedName>
        <fullName evidence="10">Alpha-1,3-glucosyltransferase</fullName>
        <ecNumber evidence="10">2.4.1.-</ecNumber>
    </recommendedName>
</protein>
<feature type="transmembrane region" description="Helical" evidence="10">
    <location>
        <begin position="326"/>
        <end position="343"/>
    </location>
</feature>
<dbReference type="GeneID" id="108560432"/>
<evidence type="ECO:0000256" key="7">
    <source>
        <dbReference type="ARBA" id="ARBA00022824"/>
    </source>
</evidence>
<feature type="transmembrane region" description="Helical" evidence="10">
    <location>
        <begin position="149"/>
        <end position="176"/>
    </location>
</feature>
<accession>A0ABM1MFV7</accession>
<feature type="signal peptide" evidence="11">
    <location>
        <begin position="1"/>
        <end position="22"/>
    </location>
</feature>
<keyword evidence="6 10" id="KW-0812">Transmembrane</keyword>
<feature type="transmembrane region" description="Helical" evidence="10">
    <location>
        <begin position="182"/>
        <end position="199"/>
    </location>
</feature>
<feature type="transmembrane region" description="Helical" evidence="10">
    <location>
        <begin position="246"/>
        <end position="272"/>
    </location>
</feature>
<evidence type="ECO:0000256" key="4">
    <source>
        <dbReference type="ARBA" id="ARBA00022676"/>
    </source>
</evidence>
<keyword evidence="4 10" id="KW-0328">Glycosyltransferase</keyword>
<keyword evidence="7 10" id="KW-0256">Endoplasmic reticulum</keyword>
<keyword evidence="8 10" id="KW-1133">Transmembrane helix</keyword>
<gene>
    <name evidence="13" type="primary">LOC108560432</name>
</gene>
<feature type="transmembrane region" description="Helical" evidence="10">
    <location>
        <begin position="350"/>
        <end position="372"/>
    </location>
</feature>
<dbReference type="RefSeq" id="XP_017773457.1">
    <property type="nucleotide sequence ID" value="XM_017917968.1"/>
</dbReference>
<comment type="pathway">
    <text evidence="2 10">Protein modification; protein glycosylation.</text>
</comment>
<comment type="subcellular location">
    <subcellularLocation>
        <location evidence="1 10">Endoplasmic reticulum membrane</location>
        <topology evidence="1 10">Multi-pass membrane protein</topology>
    </subcellularLocation>
</comment>
<name>A0ABM1MFV7_NICVS</name>
<dbReference type="PANTHER" id="PTHR12413:SF2">
    <property type="entry name" value="DOLICHYL PYROPHOSPHATE GLC1MAN9GLCNAC2 ALPHA-1,3-GLUCOSYLTRANSFERASE-RELATED"/>
    <property type="match status" value="1"/>
</dbReference>
<evidence type="ECO:0000256" key="9">
    <source>
        <dbReference type="ARBA" id="ARBA00023136"/>
    </source>
</evidence>
<comment type="similarity">
    <text evidence="3 10">Belongs to the ALG6/ALG8 glucosyltransferase family.</text>
</comment>
<dbReference type="Proteomes" id="UP000695000">
    <property type="component" value="Unplaced"/>
</dbReference>
<keyword evidence="9 10" id="KW-0472">Membrane</keyword>
<feature type="transmembrane region" description="Helical" evidence="10">
    <location>
        <begin position="206"/>
        <end position="226"/>
    </location>
</feature>
<feature type="transmembrane region" description="Helical" evidence="10">
    <location>
        <begin position="458"/>
        <end position="478"/>
    </location>
</feature>
<feature type="transmembrane region" description="Helical" evidence="10">
    <location>
        <begin position="293"/>
        <end position="314"/>
    </location>
</feature>
<evidence type="ECO:0000256" key="5">
    <source>
        <dbReference type="ARBA" id="ARBA00022679"/>
    </source>
</evidence>
<feature type="transmembrane region" description="Helical" evidence="10">
    <location>
        <begin position="392"/>
        <end position="411"/>
    </location>
</feature>
<keyword evidence="12" id="KW-1185">Reference proteome</keyword>